<evidence type="ECO:0000256" key="1">
    <source>
        <dbReference type="SAM" id="MobiDB-lite"/>
    </source>
</evidence>
<keyword evidence="2" id="KW-0732">Signal</keyword>
<feature type="chain" id="PRO_5012709470" evidence="2">
    <location>
        <begin position="21"/>
        <end position="542"/>
    </location>
</feature>
<reference evidence="3 4" key="1">
    <citation type="journal article" date="2017" name="Environ. Microbiol.">
        <title>Decay of the glycolytic pathway and adaptation to intranuclear parasitism within Enterocytozoonidae microsporidia.</title>
        <authorList>
            <person name="Wiredu Boakye D."/>
            <person name="Jaroenlak P."/>
            <person name="Prachumwat A."/>
            <person name="Williams T.A."/>
            <person name="Bateman K.S."/>
            <person name="Itsathitphaisarn O."/>
            <person name="Sritunyalucksana K."/>
            <person name="Paszkiewicz K.H."/>
            <person name="Moore K.A."/>
            <person name="Stentiford G.D."/>
            <person name="Williams B.A."/>
        </authorList>
    </citation>
    <scope>NUCLEOTIDE SEQUENCE [LARGE SCALE GENOMIC DNA]</scope>
    <source>
        <strain evidence="3 4">TH1</strain>
    </source>
</reference>
<gene>
    <name evidence="3" type="ORF">EHP00_1118</name>
</gene>
<dbReference type="EMBL" id="MNPJ01000021">
    <property type="protein sequence ID" value="OQS54286.1"/>
    <property type="molecule type" value="Genomic_DNA"/>
</dbReference>
<keyword evidence="4" id="KW-1185">Reference proteome</keyword>
<feature type="compositionally biased region" description="Low complexity" evidence="1">
    <location>
        <begin position="185"/>
        <end position="194"/>
    </location>
</feature>
<sequence>MNFTILFLTCLLCIFSKDKGFLYAPNEKLYLGDGFNFVRKKEHAQIVNMVKIEGKRSRGILSKEKLREMGLYSKVVSIATEKNKFLSFYDNAFSLVAYVLNTNLPAIKLGNQDKVKISNSMSVAEKIQKLGSSTFKIAIKGKFIKIQNKKPVDTKNYENATKFVIVASNDSYSEDTESGYDADVSNSETSSTEISQEETVESTKENSSSKEETENQSSSKKKEKKNKNKGDKKDKSKNTEKPRTEPVELQKHVNDLTDKHKKLIDLLNEEQVNSKAAVELMLEKEKLSNKIKELEEQNKKQKKAHEDELNKEKKANEEKLKEVEKTKEEEFKKQLEEKEEKIKKLQEKKKEKSKKEESEESTKIKEESKEESDTQVHKAKIAEESSCEEEPMSAAKMAYLNNLCHGHVHIMHHNMHDPCAGYQQAYPQPAQFTAPLPTPADAFVPNAASIQKMINSLSNLMGNNCMNQQPNDCTSTIVGNTMHVPVTDMAQPPKPRSKRKRVHKAQPVFEAYGDDLPPREYTPLPTIPSVSMLNAADRNYYG</sequence>
<accession>A0A1W0E4X7</accession>
<evidence type="ECO:0000313" key="3">
    <source>
        <dbReference type="EMBL" id="OQS54286.1"/>
    </source>
</evidence>
<feature type="compositionally biased region" description="Basic and acidic residues" evidence="1">
    <location>
        <begin position="296"/>
        <end position="383"/>
    </location>
</feature>
<proteinExistence type="predicted"/>
<feature type="compositionally biased region" description="Basic and acidic residues" evidence="1">
    <location>
        <begin position="228"/>
        <end position="255"/>
    </location>
</feature>
<dbReference type="AlphaFoldDB" id="A0A1W0E4X7"/>
<dbReference type="VEuPathDB" id="MicrosporidiaDB:EHP00_1118"/>
<organism evidence="3 4">
    <name type="scientific">Ecytonucleospora hepatopenaei</name>
    <dbReference type="NCBI Taxonomy" id="646526"/>
    <lineage>
        <taxon>Eukaryota</taxon>
        <taxon>Fungi</taxon>
        <taxon>Fungi incertae sedis</taxon>
        <taxon>Microsporidia</taxon>
        <taxon>Enterocytozoonidae</taxon>
        <taxon>Ecytonucleospora</taxon>
    </lineage>
</organism>
<evidence type="ECO:0000313" key="4">
    <source>
        <dbReference type="Proteomes" id="UP000192758"/>
    </source>
</evidence>
<feature type="region of interest" description="Disordered" evidence="1">
    <location>
        <begin position="296"/>
        <end position="389"/>
    </location>
</feature>
<protein>
    <submittedName>
        <fullName evidence="3">Uncharacterized protein</fullName>
    </submittedName>
</protein>
<dbReference type="Proteomes" id="UP000192758">
    <property type="component" value="Unassembled WGS sequence"/>
</dbReference>
<comment type="caution">
    <text evidence="3">The sequence shown here is derived from an EMBL/GenBank/DDBJ whole genome shotgun (WGS) entry which is preliminary data.</text>
</comment>
<name>A0A1W0E4X7_9MICR</name>
<feature type="compositionally biased region" description="Basic and acidic residues" evidence="1">
    <location>
        <begin position="201"/>
        <end position="213"/>
    </location>
</feature>
<evidence type="ECO:0000256" key="2">
    <source>
        <dbReference type="SAM" id="SignalP"/>
    </source>
</evidence>
<feature type="region of interest" description="Disordered" evidence="1">
    <location>
        <begin position="173"/>
        <end position="255"/>
    </location>
</feature>
<feature type="signal peptide" evidence="2">
    <location>
        <begin position="1"/>
        <end position="20"/>
    </location>
</feature>